<dbReference type="OrthoDB" id="10430757at2759"/>
<evidence type="ECO:0000313" key="3">
    <source>
        <dbReference type="EMBL" id="KAG2424413.1"/>
    </source>
</evidence>
<name>A0A835SJ44_9CHLO</name>
<feature type="region of interest" description="Disordered" evidence="2">
    <location>
        <begin position="183"/>
        <end position="282"/>
    </location>
</feature>
<gene>
    <name evidence="3" type="ORF">HYH02_015178</name>
</gene>
<dbReference type="AlphaFoldDB" id="A0A835SJ44"/>
<evidence type="ECO:0000256" key="2">
    <source>
        <dbReference type="SAM" id="MobiDB-lite"/>
    </source>
</evidence>
<evidence type="ECO:0000313" key="4">
    <source>
        <dbReference type="Proteomes" id="UP000613740"/>
    </source>
</evidence>
<proteinExistence type="predicted"/>
<keyword evidence="1" id="KW-0175">Coiled coil</keyword>
<feature type="compositionally biased region" description="Basic and acidic residues" evidence="2">
    <location>
        <begin position="183"/>
        <end position="192"/>
    </location>
</feature>
<organism evidence="3 4">
    <name type="scientific">Chlamydomonas schloesseri</name>
    <dbReference type="NCBI Taxonomy" id="2026947"/>
    <lineage>
        <taxon>Eukaryota</taxon>
        <taxon>Viridiplantae</taxon>
        <taxon>Chlorophyta</taxon>
        <taxon>core chlorophytes</taxon>
        <taxon>Chlorophyceae</taxon>
        <taxon>CS clade</taxon>
        <taxon>Chlamydomonadales</taxon>
        <taxon>Chlamydomonadaceae</taxon>
        <taxon>Chlamydomonas</taxon>
    </lineage>
</organism>
<reference evidence="3" key="1">
    <citation type="journal article" date="2020" name="bioRxiv">
        <title>Comparative genomics of Chlamydomonas.</title>
        <authorList>
            <person name="Craig R.J."/>
            <person name="Hasan A.R."/>
            <person name="Ness R.W."/>
            <person name="Keightley P.D."/>
        </authorList>
    </citation>
    <scope>NUCLEOTIDE SEQUENCE</scope>
    <source>
        <strain evidence="3">CCAP 11/173</strain>
    </source>
</reference>
<feature type="compositionally biased region" description="Polar residues" evidence="2">
    <location>
        <begin position="249"/>
        <end position="258"/>
    </location>
</feature>
<sequence length="282" mass="30578">MTTLEALKTHFEEKLQEQERQAQAKAKELEDRIKTLAQASNAVRRNELTKQAEAKATTILSRSALSQQQRHTFLDWTYDNIHVQLGKYILIAKALLHDGIATKDWATVQEAEDQLGFAQRFILASVAALEDASGCKQLQTEVYQQHLWQLRGPISEAPANKDVDPKLHIVDEDRSKAVRKAIEKRKGVHPETEPGVTAKGASSGGRGDGSSGAKRMRGGGTGGRGRHGFGQQFKGPQGFGGYDDPYNDQGPSASRSGYSNTGRGHPGGGHAGGSNAGRSSWH</sequence>
<dbReference type="EMBL" id="JAEHOD010000124">
    <property type="protein sequence ID" value="KAG2424413.1"/>
    <property type="molecule type" value="Genomic_DNA"/>
</dbReference>
<keyword evidence="4" id="KW-1185">Reference proteome</keyword>
<feature type="compositionally biased region" description="Gly residues" evidence="2">
    <location>
        <begin position="264"/>
        <end position="275"/>
    </location>
</feature>
<evidence type="ECO:0000256" key="1">
    <source>
        <dbReference type="SAM" id="Coils"/>
    </source>
</evidence>
<protein>
    <submittedName>
        <fullName evidence="3">Uncharacterized protein</fullName>
    </submittedName>
</protein>
<dbReference type="Proteomes" id="UP000613740">
    <property type="component" value="Unassembled WGS sequence"/>
</dbReference>
<accession>A0A835SJ44</accession>
<comment type="caution">
    <text evidence="3">The sequence shown here is derived from an EMBL/GenBank/DDBJ whole genome shotgun (WGS) entry which is preliminary data.</text>
</comment>
<feature type="coiled-coil region" evidence="1">
    <location>
        <begin position="1"/>
        <end position="46"/>
    </location>
</feature>